<evidence type="ECO:0000313" key="2">
    <source>
        <dbReference type="Proteomes" id="UP001303046"/>
    </source>
</evidence>
<proteinExistence type="predicted"/>
<dbReference type="InterPro" id="IPR001888">
    <property type="entry name" value="Transposase_1"/>
</dbReference>
<organism evidence="1 2">
    <name type="scientific">Necator americanus</name>
    <name type="common">Human hookworm</name>
    <dbReference type="NCBI Taxonomy" id="51031"/>
    <lineage>
        <taxon>Eukaryota</taxon>
        <taxon>Metazoa</taxon>
        <taxon>Ecdysozoa</taxon>
        <taxon>Nematoda</taxon>
        <taxon>Chromadorea</taxon>
        <taxon>Rhabditida</taxon>
        <taxon>Rhabditina</taxon>
        <taxon>Rhabditomorpha</taxon>
        <taxon>Strongyloidea</taxon>
        <taxon>Ancylostomatidae</taxon>
        <taxon>Bunostominae</taxon>
        <taxon>Necator</taxon>
    </lineage>
</organism>
<dbReference type="Gene3D" id="3.30.420.10">
    <property type="entry name" value="Ribonuclease H-like superfamily/Ribonuclease H"/>
    <property type="match status" value="1"/>
</dbReference>
<protein>
    <submittedName>
        <fullName evidence="1">Uncharacterized protein</fullName>
    </submittedName>
</protein>
<dbReference type="InterPro" id="IPR036397">
    <property type="entry name" value="RNaseH_sf"/>
</dbReference>
<reference evidence="1 2" key="1">
    <citation type="submission" date="2023-08" db="EMBL/GenBank/DDBJ databases">
        <title>A Necator americanus chromosomal reference genome.</title>
        <authorList>
            <person name="Ilik V."/>
            <person name="Petrzelkova K.J."/>
            <person name="Pardy F."/>
            <person name="Fuh T."/>
            <person name="Niatou-Singa F.S."/>
            <person name="Gouil Q."/>
            <person name="Baker L."/>
            <person name="Ritchie M.E."/>
            <person name="Jex A.R."/>
            <person name="Gazzola D."/>
            <person name="Li H."/>
            <person name="Toshio Fujiwara R."/>
            <person name="Zhan B."/>
            <person name="Aroian R.V."/>
            <person name="Pafco B."/>
            <person name="Schwarz E.M."/>
        </authorList>
    </citation>
    <scope>NUCLEOTIDE SEQUENCE [LARGE SCALE GENOMIC DNA]</scope>
    <source>
        <strain evidence="1 2">Aroian</strain>
        <tissue evidence="1">Whole animal</tissue>
    </source>
</reference>
<sequence length="95" mass="11143">MWWNQLGVINCELLQPNETSTGERHQQKLIQMRISHAPVDDSLPGPEKQLTTHEEVKNWIDSWIASIDEERFRRGIRMLAKTCSKLVANYGQYFE</sequence>
<evidence type="ECO:0000313" key="1">
    <source>
        <dbReference type="EMBL" id="KAK6740407.1"/>
    </source>
</evidence>
<keyword evidence="2" id="KW-1185">Reference proteome</keyword>
<dbReference type="EMBL" id="JAVFWL010000003">
    <property type="protein sequence ID" value="KAK6740407.1"/>
    <property type="molecule type" value="Genomic_DNA"/>
</dbReference>
<accession>A0ABR1CPX5</accession>
<comment type="caution">
    <text evidence="1">The sequence shown here is derived from an EMBL/GenBank/DDBJ whole genome shotgun (WGS) entry which is preliminary data.</text>
</comment>
<dbReference type="Proteomes" id="UP001303046">
    <property type="component" value="Unassembled WGS sequence"/>
</dbReference>
<gene>
    <name evidence="1" type="primary">Necator_chrIII.g9472</name>
    <name evidence="1" type="ORF">RB195_008707</name>
</gene>
<name>A0ABR1CPX5_NECAM</name>
<dbReference type="Pfam" id="PF01359">
    <property type="entry name" value="Transposase_1"/>
    <property type="match status" value="1"/>
</dbReference>